<keyword evidence="3" id="KW-1185">Reference proteome</keyword>
<dbReference type="Proteomes" id="UP000095463">
    <property type="component" value="Unassembled WGS sequence"/>
</dbReference>
<reference evidence="2 3" key="1">
    <citation type="journal article" date="2015" name="Genome Announc.">
        <title>Genome Assemblies of Three Soil-Associated Devosia species: D. insulae, D. limi, and D. soli.</title>
        <authorList>
            <person name="Hassan Y.I."/>
            <person name="Lepp D."/>
            <person name="Zhou T."/>
        </authorList>
    </citation>
    <scope>NUCLEOTIDE SEQUENCE [LARGE SCALE GENOMIC DNA]</scope>
    <source>
        <strain evidence="2 3">DS-56</strain>
    </source>
</reference>
<dbReference type="SUPFAM" id="SSF50939">
    <property type="entry name" value="Sialidases"/>
    <property type="match status" value="1"/>
</dbReference>
<proteinExistence type="predicted"/>
<dbReference type="InterPro" id="IPR011040">
    <property type="entry name" value="Sialidase"/>
</dbReference>
<comment type="caution">
    <text evidence="2">The sequence shown here is derived from an EMBL/GenBank/DDBJ whole genome shotgun (WGS) entry which is preliminary data.</text>
</comment>
<evidence type="ECO:0000313" key="2">
    <source>
        <dbReference type="EMBL" id="OEO31670.1"/>
    </source>
</evidence>
<sequence length="362" mass="39822">MEQVTVYSEPGRFAGWPANYGMWAWGDELVVGFVTCHYERDAEFHARNENYPALTHQARSLDGGRSWTVIPFPGKTPGGRGLSADEHMAAGLRVGELLDGPEGPKPQTEAVDFTHPDFALMCARDGLEPGCRSFYYLSRDRAKSWQGPFAFPQFVWAGVAARTDYLVLDKSHLIVFLTANKADGVEGRMFAAETRDGGISWNFLSWIGEELPDLDHGIMPASVRLKDGTILVATRAGHGQDYTVEIYRSTDNGKSWDGPSIATAFRDRHANHLGNPATLNLLPDGRIALTYGNRDAPYTIDARISSDGGRSWSAARHLRRNGGNHDLGYPRTVANAAGELVTAYYFNEALGERFIGATIWAP</sequence>
<dbReference type="Gene3D" id="2.120.10.10">
    <property type="match status" value="1"/>
</dbReference>
<dbReference type="PANTHER" id="PTHR38792:SF3">
    <property type="entry name" value="BNR_ASP-BOX REPEAT DOMAIN PROTEIN (AFU_ORTHOLOGUE AFUA_7G06430)-RELATED"/>
    <property type="match status" value="1"/>
</dbReference>
<dbReference type="EMBL" id="LAJE02000150">
    <property type="protein sequence ID" value="OEO31670.1"/>
    <property type="molecule type" value="Genomic_DNA"/>
</dbReference>
<dbReference type="OrthoDB" id="9764804at2"/>
<evidence type="ECO:0000259" key="1">
    <source>
        <dbReference type="Pfam" id="PF13088"/>
    </source>
</evidence>
<dbReference type="PANTHER" id="PTHR38792">
    <property type="entry name" value="BNR/ASP-BOX REPEAT DOMAIN PROTEIN (AFU_ORTHOLOGUE AFUA_7G06430)-RELATED"/>
    <property type="match status" value="1"/>
</dbReference>
<accession>A0A1E5XSW2</accession>
<organism evidence="2 3">
    <name type="scientific">Devosia insulae DS-56</name>
    <dbReference type="NCBI Taxonomy" id="1116389"/>
    <lineage>
        <taxon>Bacteria</taxon>
        <taxon>Pseudomonadati</taxon>
        <taxon>Pseudomonadota</taxon>
        <taxon>Alphaproteobacteria</taxon>
        <taxon>Hyphomicrobiales</taxon>
        <taxon>Devosiaceae</taxon>
        <taxon>Devosia</taxon>
    </lineage>
</organism>
<dbReference type="RefSeq" id="WP_069909164.1">
    <property type="nucleotide sequence ID" value="NZ_LAJE02000150.1"/>
</dbReference>
<feature type="domain" description="Sialidase" evidence="1">
    <location>
        <begin position="231"/>
        <end position="347"/>
    </location>
</feature>
<dbReference type="AlphaFoldDB" id="A0A1E5XSW2"/>
<dbReference type="Pfam" id="PF13088">
    <property type="entry name" value="BNR_2"/>
    <property type="match status" value="1"/>
</dbReference>
<gene>
    <name evidence="2" type="ORF">VW23_015165</name>
</gene>
<evidence type="ECO:0000313" key="3">
    <source>
        <dbReference type="Proteomes" id="UP000095463"/>
    </source>
</evidence>
<name>A0A1E5XSW2_9HYPH</name>
<protein>
    <recommendedName>
        <fullName evidence="1">Sialidase domain-containing protein</fullName>
    </recommendedName>
</protein>
<dbReference type="CDD" id="cd15482">
    <property type="entry name" value="Sialidase_non-viral"/>
    <property type="match status" value="2"/>
</dbReference>
<dbReference type="InterPro" id="IPR036278">
    <property type="entry name" value="Sialidase_sf"/>
</dbReference>